<evidence type="ECO:0000256" key="1">
    <source>
        <dbReference type="SAM" id="Phobius"/>
    </source>
</evidence>
<keyword evidence="3" id="KW-1185">Reference proteome</keyword>
<organism evidence="2 3">
    <name type="scientific">Ahrensia marina</name>
    <dbReference type="NCBI Taxonomy" id="1514904"/>
    <lineage>
        <taxon>Bacteria</taxon>
        <taxon>Pseudomonadati</taxon>
        <taxon>Pseudomonadota</taxon>
        <taxon>Alphaproteobacteria</taxon>
        <taxon>Hyphomicrobiales</taxon>
        <taxon>Ahrensiaceae</taxon>
        <taxon>Ahrensia</taxon>
    </lineage>
</organism>
<sequence>MVLIAGIGFLLVLAAVYAPQYWVRHTMEKHSQPRPDFPGTGGELARHLLETFKIEGVGVEETDSGDHYDPENRVVRLSANNFHEPSLTAVAVAAHEVGHAIQHHRDERGLKTRHMLVSVAMVTDKIAGIFFLAAPVLFVIVRSPAAIYAMIALGIMLLAVRVLVHFFTLPVEYDASFNKALPILKEGGYLQENDLAAARSVLKAAALTYVAGALMSLLNLARWIRLLR</sequence>
<dbReference type="OrthoDB" id="9805386at2"/>
<feature type="transmembrane region" description="Helical" evidence="1">
    <location>
        <begin position="201"/>
        <end position="221"/>
    </location>
</feature>
<evidence type="ECO:0000313" key="3">
    <source>
        <dbReference type="Proteomes" id="UP000038011"/>
    </source>
</evidence>
<comment type="caution">
    <text evidence="2">The sequence shown here is derived from an EMBL/GenBank/DDBJ whole genome shotgun (WGS) entry which is preliminary data.</text>
</comment>
<accession>A0A0N0E8Z3</accession>
<feature type="transmembrane region" description="Helical" evidence="1">
    <location>
        <begin position="147"/>
        <end position="167"/>
    </location>
</feature>
<dbReference type="InterPro" id="IPR007395">
    <property type="entry name" value="Zn_peptidase_2"/>
</dbReference>
<dbReference type="PANTHER" id="PTHR36434:SF1">
    <property type="entry name" value="MEMBRANE PROTEASE YUGP-RELATED"/>
    <property type="match status" value="1"/>
</dbReference>
<name>A0A0N0E8Z3_9HYPH</name>
<protein>
    <submittedName>
        <fullName evidence="2">Peptidase</fullName>
    </submittedName>
</protein>
<dbReference type="EMBL" id="JXMU01000001">
    <property type="protein sequence ID" value="KPB02931.1"/>
    <property type="molecule type" value="Genomic_DNA"/>
</dbReference>
<dbReference type="Pfam" id="PF04298">
    <property type="entry name" value="Zn_peptidase_2"/>
    <property type="match status" value="1"/>
</dbReference>
<reference evidence="2 3" key="1">
    <citation type="submission" date="2015-01" db="EMBL/GenBank/DDBJ databases">
        <title>Ahrensia donghaiensis sp. nov., a novel dimethylsulphoniopropionate-cleavage bacterium isolated from seawater and emended descriptions of the genus Ahrensia and Ahrensia kielensis.</title>
        <authorList>
            <person name="Liu J."/>
        </authorList>
    </citation>
    <scope>NUCLEOTIDE SEQUENCE [LARGE SCALE GENOMIC DNA]</scope>
    <source>
        <strain evidence="2 3">LZD062</strain>
    </source>
</reference>
<proteinExistence type="predicted"/>
<evidence type="ECO:0000313" key="2">
    <source>
        <dbReference type="EMBL" id="KPB02931.1"/>
    </source>
</evidence>
<dbReference type="PANTHER" id="PTHR36434">
    <property type="entry name" value="MEMBRANE PROTEASE YUGP-RELATED"/>
    <property type="match status" value="1"/>
</dbReference>
<keyword evidence="1" id="KW-0472">Membrane</keyword>
<gene>
    <name evidence="2" type="ORF">SU32_01320</name>
</gene>
<dbReference type="RefSeq" id="WP_053997506.1">
    <property type="nucleotide sequence ID" value="NZ_JXMU01000001.1"/>
</dbReference>
<keyword evidence="1" id="KW-1133">Transmembrane helix</keyword>
<feature type="transmembrane region" description="Helical" evidence="1">
    <location>
        <begin position="115"/>
        <end position="140"/>
    </location>
</feature>
<dbReference type="AlphaFoldDB" id="A0A0N0E8Z3"/>
<dbReference type="PATRIC" id="fig|1514904.3.peg.274"/>
<keyword evidence="1" id="KW-0812">Transmembrane</keyword>
<dbReference type="Proteomes" id="UP000038011">
    <property type="component" value="Unassembled WGS sequence"/>
</dbReference>